<dbReference type="PANTHER" id="PTHR46030">
    <property type="entry name" value="ALPHA-KETOGLUTARATE-DEPENDENT DIOXYGENASE ALKB HOMOLOG 6"/>
    <property type="match status" value="1"/>
</dbReference>
<comment type="caution">
    <text evidence="7">The sequence shown here is derived from an EMBL/GenBank/DDBJ whole genome shotgun (WGS) entry which is preliminary data.</text>
</comment>
<evidence type="ECO:0000313" key="8">
    <source>
        <dbReference type="Proteomes" id="UP000326759"/>
    </source>
</evidence>
<dbReference type="GO" id="GO:0005634">
    <property type="term" value="C:nucleus"/>
    <property type="evidence" value="ECO:0007669"/>
    <property type="project" value="TreeGrafter"/>
</dbReference>
<evidence type="ECO:0000256" key="6">
    <source>
        <dbReference type="ARBA" id="ARBA00023004"/>
    </source>
</evidence>
<dbReference type="PANTHER" id="PTHR46030:SF1">
    <property type="entry name" value="ALPHA-KETOGLUTARATE-DEPENDENT DIOXYGENASE ALKB HOMOLOG 6"/>
    <property type="match status" value="1"/>
</dbReference>
<keyword evidence="6" id="KW-0408">Iron</keyword>
<comment type="similarity">
    <text evidence="2">Belongs to the alkB family.</text>
</comment>
<dbReference type="GO" id="GO:0051213">
    <property type="term" value="F:dioxygenase activity"/>
    <property type="evidence" value="ECO:0007669"/>
    <property type="project" value="UniProtKB-KW"/>
</dbReference>
<dbReference type="Gene3D" id="2.60.120.590">
    <property type="entry name" value="Alpha-ketoglutarate-dependent dioxygenase AlkB-like"/>
    <property type="match status" value="1"/>
</dbReference>
<dbReference type="Proteomes" id="UP000326759">
    <property type="component" value="Unassembled WGS sequence"/>
</dbReference>
<dbReference type="InterPro" id="IPR032862">
    <property type="entry name" value="ALKBH6"/>
</dbReference>
<dbReference type="EMBL" id="SEYY01020216">
    <property type="protein sequence ID" value="KAB7497488.1"/>
    <property type="molecule type" value="Genomic_DNA"/>
</dbReference>
<dbReference type="InterPro" id="IPR037151">
    <property type="entry name" value="AlkB-like_sf"/>
</dbReference>
<evidence type="ECO:0000313" key="7">
    <source>
        <dbReference type="EMBL" id="KAB7497488.1"/>
    </source>
</evidence>
<evidence type="ECO:0000256" key="4">
    <source>
        <dbReference type="ARBA" id="ARBA00022964"/>
    </source>
</evidence>
<evidence type="ECO:0000256" key="5">
    <source>
        <dbReference type="ARBA" id="ARBA00023002"/>
    </source>
</evidence>
<dbReference type="OrthoDB" id="412814at2759"/>
<organism evidence="7 8">
    <name type="scientific">Armadillidium nasatum</name>
    <dbReference type="NCBI Taxonomy" id="96803"/>
    <lineage>
        <taxon>Eukaryota</taxon>
        <taxon>Metazoa</taxon>
        <taxon>Ecdysozoa</taxon>
        <taxon>Arthropoda</taxon>
        <taxon>Crustacea</taxon>
        <taxon>Multicrustacea</taxon>
        <taxon>Malacostraca</taxon>
        <taxon>Eumalacostraca</taxon>
        <taxon>Peracarida</taxon>
        <taxon>Isopoda</taxon>
        <taxon>Oniscidea</taxon>
        <taxon>Crinocheta</taxon>
        <taxon>Armadillidiidae</taxon>
        <taxon>Armadillidium</taxon>
    </lineage>
</organism>
<protein>
    <submittedName>
        <fullName evidence="7">Alpha-ketoglutarate-dependent dioxygenase alkB-like protein 6</fullName>
    </submittedName>
</protein>
<name>A0A5N5SU91_9CRUS</name>
<gene>
    <name evidence="7" type="primary">alkbh6_1</name>
    <name evidence="7" type="ORF">Anas_12850</name>
</gene>
<dbReference type="GO" id="GO:0046872">
    <property type="term" value="F:metal ion binding"/>
    <property type="evidence" value="ECO:0007669"/>
    <property type="project" value="UniProtKB-KW"/>
</dbReference>
<evidence type="ECO:0000256" key="1">
    <source>
        <dbReference type="ARBA" id="ARBA00001954"/>
    </source>
</evidence>
<dbReference type="AlphaFoldDB" id="A0A5N5SU91"/>
<keyword evidence="8" id="KW-1185">Reference proteome</keyword>
<comment type="cofactor">
    <cofactor evidence="1">
        <name>Fe(2+)</name>
        <dbReference type="ChEBI" id="CHEBI:29033"/>
    </cofactor>
</comment>
<reference evidence="7 8" key="1">
    <citation type="journal article" date="2019" name="PLoS Biol.">
        <title>Sex chromosomes control vertical transmission of feminizing Wolbachia symbionts in an isopod.</title>
        <authorList>
            <person name="Becking T."/>
            <person name="Chebbi M.A."/>
            <person name="Giraud I."/>
            <person name="Moumen B."/>
            <person name="Laverre T."/>
            <person name="Caubet Y."/>
            <person name="Peccoud J."/>
            <person name="Gilbert C."/>
            <person name="Cordaux R."/>
        </authorList>
    </citation>
    <scope>NUCLEOTIDE SEQUENCE [LARGE SCALE GENOMIC DNA]</scope>
    <source>
        <strain evidence="7">ANa2</strain>
        <tissue evidence="7">Whole body excluding digestive tract and cuticle</tissue>
    </source>
</reference>
<proteinExistence type="inferred from homology"/>
<keyword evidence="4 7" id="KW-0223">Dioxygenase</keyword>
<keyword evidence="3" id="KW-0479">Metal-binding</keyword>
<sequence length="145" mass="17064">MSLNTPIKLENFIVNKAPAKAFYIPNFINEEEEKIILKKLYEAPKPKWVQLSNRRLQNWGRISSFQRNGSRIHSIKRRSLLVLQEDLYTKYLHGIAEKPTDVIDDLIFNLDEISYSLGDILNRETRVSLTIRYFPKVLKFKLGKI</sequence>
<evidence type="ECO:0000256" key="3">
    <source>
        <dbReference type="ARBA" id="ARBA00022723"/>
    </source>
</evidence>
<keyword evidence="5" id="KW-0560">Oxidoreductase</keyword>
<evidence type="ECO:0000256" key="2">
    <source>
        <dbReference type="ARBA" id="ARBA00007879"/>
    </source>
</evidence>
<accession>A0A5N5SU91</accession>